<feature type="transmembrane region" description="Helical" evidence="1">
    <location>
        <begin position="136"/>
        <end position="163"/>
    </location>
</feature>
<organism evidence="2 3">
    <name type="scientific">Coniella lustricola</name>
    <dbReference type="NCBI Taxonomy" id="2025994"/>
    <lineage>
        <taxon>Eukaryota</taxon>
        <taxon>Fungi</taxon>
        <taxon>Dikarya</taxon>
        <taxon>Ascomycota</taxon>
        <taxon>Pezizomycotina</taxon>
        <taxon>Sordariomycetes</taxon>
        <taxon>Sordariomycetidae</taxon>
        <taxon>Diaporthales</taxon>
        <taxon>Schizoparmaceae</taxon>
        <taxon>Coniella</taxon>
    </lineage>
</organism>
<keyword evidence="1" id="KW-0472">Membrane</keyword>
<dbReference type="EMBL" id="KZ678447">
    <property type="protein sequence ID" value="PSR84162.1"/>
    <property type="molecule type" value="Genomic_DNA"/>
</dbReference>
<dbReference type="PANTHER" id="PTHR28013">
    <property type="entry name" value="PROTEIN DCV1-RELATED"/>
    <property type="match status" value="1"/>
</dbReference>
<dbReference type="InParanoid" id="A0A2T3A794"/>
<keyword evidence="3" id="KW-1185">Reference proteome</keyword>
<reference evidence="2 3" key="1">
    <citation type="journal article" date="2018" name="Mycol. Prog.">
        <title>Coniella lustricola, a new species from submerged detritus.</title>
        <authorList>
            <person name="Raudabaugh D.B."/>
            <person name="Iturriaga T."/>
            <person name="Carver A."/>
            <person name="Mondo S."/>
            <person name="Pangilinan J."/>
            <person name="Lipzen A."/>
            <person name="He G."/>
            <person name="Amirebrahimi M."/>
            <person name="Grigoriev I.V."/>
            <person name="Miller A.N."/>
        </authorList>
    </citation>
    <scope>NUCLEOTIDE SEQUENCE [LARGE SCALE GENOMIC DNA]</scope>
    <source>
        <strain evidence="2 3">B22-T-1</strain>
    </source>
</reference>
<sequence length="238" mass="25324">MAVTGFFHHIGTFFLLAATVLLLITTISAPVVNDIALLKVTLGNATSSHNSEVSFGTFGYCVLNTAYVNGGDSCTHSHLGYNPADVMANIEGTSFGDGTTDSLKILTRTMVLHPISTGIAFIAFLLALGAGFIGSFLAAIVAVLAFLTTIVAMIIDFVMFGVLKSHINDSSDDSSGSHAKYSVAIWTILAAAICLLIGSVIVFFTCCSARLHKKRARNSATVKNDYGTATTTRRRRWF</sequence>
<feature type="transmembrane region" description="Helical" evidence="1">
    <location>
        <begin position="183"/>
        <end position="207"/>
    </location>
</feature>
<dbReference type="STRING" id="2025994.A0A2T3A794"/>
<dbReference type="GO" id="GO:0032153">
    <property type="term" value="C:cell division site"/>
    <property type="evidence" value="ECO:0007669"/>
    <property type="project" value="TreeGrafter"/>
</dbReference>
<evidence type="ECO:0000256" key="1">
    <source>
        <dbReference type="SAM" id="Phobius"/>
    </source>
</evidence>
<dbReference type="Gene3D" id="1.20.140.150">
    <property type="match status" value="1"/>
</dbReference>
<gene>
    <name evidence="2" type="ORF">BD289DRAFT_368892</name>
</gene>
<accession>A0A2T3A794</accession>
<protein>
    <submittedName>
        <fullName evidence="2">SUR7/PalI family-domain-containing protein</fullName>
    </submittedName>
</protein>
<dbReference type="GO" id="GO:0005886">
    <property type="term" value="C:plasma membrane"/>
    <property type="evidence" value="ECO:0007669"/>
    <property type="project" value="InterPro"/>
</dbReference>
<dbReference type="PANTHER" id="PTHR28013:SF7">
    <property type="entry name" value="PALI-DOMAIN-CONTAINING PROTEIN"/>
    <property type="match status" value="1"/>
</dbReference>
<dbReference type="Proteomes" id="UP000241462">
    <property type="component" value="Unassembled WGS sequence"/>
</dbReference>
<dbReference type="Pfam" id="PF06687">
    <property type="entry name" value="SUR7"/>
    <property type="match status" value="1"/>
</dbReference>
<dbReference type="OrthoDB" id="2354757at2759"/>
<dbReference type="AlphaFoldDB" id="A0A2T3A794"/>
<evidence type="ECO:0000313" key="2">
    <source>
        <dbReference type="EMBL" id="PSR84162.1"/>
    </source>
</evidence>
<name>A0A2T3A794_9PEZI</name>
<dbReference type="GO" id="GO:0035838">
    <property type="term" value="C:growing cell tip"/>
    <property type="evidence" value="ECO:0007669"/>
    <property type="project" value="TreeGrafter"/>
</dbReference>
<evidence type="ECO:0000313" key="3">
    <source>
        <dbReference type="Proteomes" id="UP000241462"/>
    </source>
</evidence>
<dbReference type="InterPro" id="IPR051380">
    <property type="entry name" value="pH-response_reg_palI/RIM9"/>
</dbReference>
<proteinExistence type="predicted"/>
<feature type="transmembrane region" description="Helical" evidence="1">
    <location>
        <begin position="111"/>
        <end position="129"/>
    </location>
</feature>
<dbReference type="InterPro" id="IPR009571">
    <property type="entry name" value="SUR7/Rim9-like_fungi"/>
</dbReference>
<keyword evidence="1" id="KW-1133">Transmembrane helix</keyword>
<keyword evidence="1" id="KW-0812">Transmembrane</keyword>